<accession>A0A9P5AZ14</accession>
<comment type="caution">
    <text evidence="1">The sequence shown here is derived from an EMBL/GenBank/DDBJ whole genome shotgun (WGS) entry which is preliminary data.</text>
</comment>
<evidence type="ECO:0000313" key="1">
    <source>
        <dbReference type="EMBL" id="KAF4480158.1"/>
    </source>
</evidence>
<name>A0A9P5AZ14_9HYPO</name>
<dbReference type="EMBL" id="LUFC02001229">
    <property type="protein sequence ID" value="KAF4480158.1"/>
    <property type="molecule type" value="Genomic_DNA"/>
</dbReference>
<dbReference type="Proteomes" id="UP000737391">
    <property type="component" value="Unassembled WGS sequence"/>
</dbReference>
<gene>
    <name evidence="1" type="ORF">FAGAP_12110</name>
</gene>
<organism evidence="1 2">
    <name type="scientific">Fusarium agapanthi</name>
    <dbReference type="NCBI Taxonomy" id="1803897"/>
    <lineage>
        <taxon>Eukaryota</taxon>
        <taxon>Fungi</taxon>
        <taxon>Dikarya</taxon>
        <taxon>Ascomycota</taxon>
        <taxon>Pezizomycotina</taxon>
        <taxon>Sordariomycetes</taxon>
        <taxon>Hypocreomycetidae</taxon>
        <taxon>Hypocreales</taxon>
        <taxon>Nectriaceae</taxon>
        <taxon>Fusarium</taxon>
        <taxon>Fusarium fujikuroi species complex</taxon>
    </lineage>
</organism>
<dbReference type="AlphaFoldDB" id="A0A9P5AZ14"/>
<keyword evidence="2" id="KW-1185">Reference proteome</keyword>
<proteinExistence type="predicted"/>
<protein>
    <submittedName>
        <fullName evidence="1">Uncharacterized protein</fullName>
    </submittedName>
</protein>
<reference evidence="1" key="1">
    <citation type="submission" date="2020-01" db="EMBL/GenBank/DDBJ databases">
        <title>Identification and distribution of gene clusters putatively required for synthesis of sphingolipid metabolism inhibitors in phylogenetically diverse species of the filamentous fungus Fusarium.</title>
        <authorList>
            <person name="Kim H.-S."/>
            <person name="Busman M."/>
            <person name="Brown D.W."/>
            <person name="Divon H."/>
            <person name="Uhlig S."/>
            <person name="Proctor R.H."/>
        </authorList>
    </citation>
    <scope>NUCLEOTIDE SEQUENCE</scope>
    <source>
        <strain evidence="1">NRRL 31653</strain>
    </source>
</reference>
<evidence type="ECO:0000313" key="2">
    <source>
        <dbReference type="Proteomes" id="UP000737391"/>
    </source>
</evidence>
<dbReference type="OrthoDB" id="3469225at2759"/>
<sequence>MMMELTGSMMLYQPPHLTLRQTELEDEAMNIVQKSHKDTNVLLQLLLNLSNLAAGKSELELGEDSALLKELEAAGPRWKGLVDKLHSMAWVDIVWSAGQDRLQADLATL</sequence>